<dbReference type="EMBL" id="BK068106">
    <property type="protein sequence ID" value="DBA55953.1"/>
    <property type="molecule type" value="Genomic_DNA"/>
</dbReference>
<sequence>MFFYSAVEIFPSNRPTVQQKSPMPKLSGGMGRRCDKGGELPPES</sequence>
<reference evidence="2" key="1">
    <citation type="journal article" date="2023" name="Microbiome">
        <title>Phages are unrecognized players in the ecology of the oral pathogen Porphyromonas gingivalis.</title>
        <authorList>
            <person name="Matrishin C.B."/>
            <person name="Haase E.M."/>
            <person name="Dewhirst F.E."/>
            <person name="Mark Welch J.L."/>
            <person name="Miranda-Sanchez F."/>
            <person name="Chen T."/>
            <person name="MacFarland D.C."/>
            <person name="Kauffman K.M."/>
        </authorList>
    </citation>
    <scope>NUCLEOTIDE SEQUENCE</scope>
</reference>
<accession>A0AAT9J932</accession>
<organism evidence="2">
    <name type="scientific">Porphyromonas phage phage025a_SJD11</name>
    <dbReference type="NCBI Taxonomy" id="3154115"/>
    <lineage>
        <taxon>Viruses</taxon>
        <taxon>Duplodnaviria</taxon>
        <taxon>Heunggongvirae</taxon>
        <taxon>Uroviricota</taxon>
        <taxon>Caudoviricetes</taxon>
        <taxon>Nixviridae</taxon>
        <taxon>Haasevirus</taxon>
        <taxon>Haasevirus pging00R</taxon>
    </lineage>
</organism>
<evidence type="ECO:0000313" key="2">
    <source>
        <dbReference type="EMBL" id="DBA55953.1"/>
    </source>
</evidence>
<feature type="region of interest" description="Disordered" evidence="1">
    <location>
        <begin position="13"/>
        <end position="44"/>
    </location>
</feature>
<reference evidence="2" key="2">
    <citation type="submission" date="2024-05" db="EMBL/GenBank/DDBJ databases">
        <authorList>
            <person name="Matrishin C.B."/>
            <person name="Kauffman K.M."/>
        </authorList>
    </citation>
    <scope>NUCLEOTIDE SEQUENCE</scope>
</reference>
<name>A0AAT9J932_9CAUD</name>
<proteinExistence type="predicted"/>
<protein>
    <submittedName>
        <fullName evidence="2">Uncharacterized protein</fullName>
    </submittedName>
</protein>
<evidence type="ECO:0000256" key="1">
    <source>
        <dbReference type="SAM" id="MobiDB-lite"/>
    </source>
</evidence>